<evidence type="ECO:0000313" key="1">
    <source>
        <dbReference type="EMBL" id="KAJ7611185.1"/>
    </source>
</evidence>
<keyword evidence="2" id="KW-1185">Reference proteome</keyword>
<organism evidence="1 2">
    <name type="scientific">Roridomyces roridus</name>
    <dbReference type="NCBI Taxonomy" id="1738132"/>
    <lineage>
        <taxon>Eukaryota</taxon>
        <taxon>Fungi</taxon>
        <taxon>Dikarya</taxon>
        <taxon>Basidiomycota</taxon>
        <taxon>Agaricomycotina</taxon>
        <taxon>Agaricomycetes</taxon>
        <taxon>Agaricomycetidae</taxon>
        <taxon>Agaricales</taxon>
        <taxon>Marasmiineae</taxon>
        <taxon>Mycenaceae</taxon>
        <taxon>Roridomyces</taxon>
    </lineage>
</organism>
<accession>A0AAD7B5B2</accession>
<gene>
    <name evidence="1" type="ORF">FB45DRAFT_1065880</name>
</gene>
<reference evidence="1" key="1">
    <citation type="submission" date="2023-03" db="EMBL/GenBank/DDBJ databases">
        <title>Massive genome expansion in bonnet fungi (Mycena s.s.) driven by repeated elements and novel gene families across ecological guilds.</title>
        <authorList>
            <consortium name="Lawrence Berkeley National Laboratory"/>
            <person name="Harder C.B."/>
            <person name="Miyauchi S."/>
            <person name="Viragh M."/>
            <person name="Kuo A."/>
            <person name="Thoen E."/>
            <person name="Andreopoulos B."/>
            <person name="Lu D."/>
            <person name="Skrede I."/>
            <person name="Drula E."/>
            <person name="Henrissat B."/>
            <person name="Morin E."/>
            <person name="Kohler A."/>
            <person name="Barry K."/>
            <person name="LaButti K."/>
            <person name="Morin E."/>
            <person name="Salamov A."/>
            <person name="Lipzen A."/>
            <person name="Mereny Z."/>
            <person name="Hegedus B."/>
            <person name="Baldrian P."/>
            <person name="Stursova M."/>
            <person name="Weitz H."/>
            <person name="Taylor A."/>
            <person name="Grigoriev I.V."/>
            <person name="Nagy L.G."/>
            <person name="Martin F."/>
            <person name="Kauserud H."/>
        </authorList>
    </citation>
    <scope>NUCLEOTIDE SEQUENCE</scope>
    <source>
        <strain evidence="1">9284</strain>
    </source>
</reference>
<sequence length="287" mass="31003">MHPSLSAATLRSLPSFLRKFAAAAVDGSTSDLLKTIGHARAQPPPISLLFLPVFHAHLDPAKARLLARKDPEGLAPADANLVVLAFLGLQGLSVIQEIPGGACPDLWPGVSQWSQLIVRHHDCLAAVLKQTSEGPITALFVIVRIHKLCEDTSYAKTIAAAPGLRTMVASVWVLLSRKNVWKPGLQTEGCNAALHFVGFMMDLENRQHLDDLVEGCGGSLGDFATLLVKCISHLGSGTSIECCEYSCHFTREYEYSYSRVGGGCATRASASIGLQKPWYSRIFAWLP</sequence>
<evidence type="ECO:0000313" key="2">
    <source>
        <dbReference type="Proteomes" id="UP001221142"/>
    </source>
</evidence>
<name>A0AAD7B5B2_9AGAR</name>
<dbReference type="Proteomes" id="UP001221142">
    <property type="component" value="Unassembled WGS sequence"/>
</dbReference>
<proteinExistence type="predicted"/>
<protein>
    <submittedName>
        <fullName evidence="1">Uncharacterized protein</fullName>
    </submittedName>
</protein>
<comment type="caution">
    <text evidence="1">The sequence shown here is derived from an EMBL/GenBank/DDBJ whole genome shotgun (WGS) entry which is preliminary data.</text>
</comment>
<dbReference type="EMBL" id="JARKIF010000033">
    <property type="protein sequence ID" value="KAJ7611185.1"/>
    <property type="molecule type" value="Genomic_DNA"/>
</dbReference>
<dbReference type="AlphaFoldDB" id="A0AAD7B5B2"/>